<reference evidence="1" key="2">
    <citation type="submission" date="2022-01" db="EMBL/GenBank/DDBJ databases">
        <authorList>
            <person name="Yamashiro T."/>
            <person name="Shiraishi A."/>
            <person name="Satake H."/>
            <person name="Nakayama K."/>
        </authorList>
    </citation>
    <scope>NUCLEOTIDE SEQUENCE</scope>
</reference>
<dbReference type="Proteomes" id="UP001151760">
    <property type="component" value="Unassembled WGS sequence"/>
</dbReference>
<comment type="caution">
    <text evidence="1">The sequence shown here is derived from an EMBL/GenBank/DDBJ whole genome shotgun (WGS) entry which is preliminary data.</text>
</comment>
<reference evidence="1" key="1">
    <citation type="journal article" date="2022" name="Int. J. Mol. Sci.">
        <title>Draft Genome of Tanacetum Coccineum: Genomic Comparison of Closely Related Tanacetum-Family Plants.</title>
        <authorList>
            <person name="Yamashiro T."/>
            <person name="Shiraishi A."/>
            <person name="Nakayama K."/>
            <person name="Satake H."/>
        </authorList>
    </citation>
    <scope>NUCLEOTIDE SEQUENCE</scope>
</reference>
<protein>
    <submittedName>
        <fullName evidence="1">Uncharacterized protein</fullName>
    </submittedName>
</protein>
<keyword evidence="2" id="KW-1185">Reference proteome</keyword>
<accession>A0ABQ4Y6Y2</accession>
<organism evidence="1 2">
    <name type="scientific">Tanacetum coccineum</name>
    <dbReference type="NCBI Taxonomy" id="301880"/>
    <lineage>
        <taxon>Eukaryota</taxon>
        <taxon>Viridiplantae</taxon>
        <taxon>Streptophyta</taxon>
        <taxon>Embryophyta</taxon>
        <taxon>Tracheophyta</taxon>
        <taxon>Spermatophyta</taxon>
        <taxon>Magnoliopsida</taxon>
        <taxon>eudicotyledons</taxon>
        <taxon>Gunneridae</taxon>
        <taxon>Pentapetalae</taxon>
        <taxon>asterids</taxon>
        <taxon>campanulids</taxon>
        <taxon>Asterales</taxon>
        <taxon>Asteraceae</taxon>
        <taxon>Asteroideae</taxon>
        <taxon>Anthemideae</taxon>
        <taxon>Anthemidinae</taxon>
        <taxon>Tanacetum</taxon>
    </lineage>
</organism>
<evidence type="ECO:0000313" key="1">
    <source>
        <dbReference type="EMBL" id="GJS73086.1"/>
    </source>
</evidence>
<sequence length="89" mass="10184">MRYTNAVVDWYDFVDTKFFPINEYDSLLEDLGFKDIRILFTHIWIPGKSLDEGLAPLMSDEDVFISLAKGKGVPIEEIDEDDIVEGTPI</sequence>
<dbReference type="EMBL" id="BQNB010010128">
    <property type="protein sequence ID" value="GJS73086.1"/>
    <property type="molecule type" value="Genomic_DNA"/>
</dbReference>
<name>A0ABQ4Y6Y2_9ASTR</name>
<evidence type="ECO:0000313" key="2">
    <source>
        <dbReference type="Proteomes" id="UP001151760"/>
    </source>
</evidence>
<gene>
    <name evidence="1" type="ORF">Tco_0705927</name>
</gene>
<proteinExistence type="predicted"/>